<organism evidence="1 2">
    <name type="scientific">Engystomops pustulosus</name>
    <name type="common">Tungara frog</name>
    <name type="synonym">Physalaemus pustulosus</name>
    <dbReference type="NCBI Taxonomy" id="76066"/>
    <lineage>
        <taxon>Eukaryota</taxon>
        <taxon>Metazoa</taxon>
        <taxon>Chordata</taxon>
        <taxon>Craniata</taxon>
        <taxon>Vertebrata</taxon>
        <taxon>Euteleostomi</taxon>
        <taxon>Amphibia</taxon>
        <taxon>Batrachia</taxon>
        <taxon>Anura</taxon>
        <taxon>Neobatrachia</taxon>
        <taxon>Hyloidea</taxon>
        <taxon>Leptodactylidae</taxon>
        <taxon>Leiuperinae</taxon>
        <taxon>Engystomops</taxon>
    </lineage>
</organism>
<evidence type="ECO:0000313" key="2">
    <source>
        <dbReference type="Proteomes" id="UP000824782"/>
    </source>
</evidence>
<proteinExistence type="predicted"/>
<keyword evidence="2" id="KW-1185">Reference proteome</keyword>
<evidence type="ECO:0008006" key="3">
    <source>
        <dbReference type="Google" id="ProtNLM"/>
    </source>
</evidence>
<comment type="caution">
    <text evidence="1">The sequence shown here is derived from an EMBL/GenBank/DDBJ whole genome shotgun (WGS) entry which is preliminary data.</text>
</comment>
<protein>
    <recommendedName>
        <fullName evidence="3">Secreted protein</fullName>
    </recommendedName>
</protein>
<accession>A0AAV6YK22</accession>
<reference evidence="1" key="1">
    <citation type="thesis" date="2020" institute="ProQuest LLC" country="789 East Eisenhower Parkway, Ann Arbor, MI, USA">
        <title>Comparative Genomics and Chromosome Evolution.</title>
        <authorList>
            <person name="Mudd A.B."/>
        </authorList>
    </citation>
    <scope>NUCLEOTIDE SEQUENCE</scope>
    <source>
        <strain evidence="1">237g6f4</strain>
        <tissue evidence="1">Blood</tissue>
    </source>
</reference>
<evidence type="ECO:0000313" key="1">
    <source>
        <dbReference type="EMBL" id="KAG8537784.1"/>
    </source>
</evidence>
<dbReference type="Proteomes" id="UP000824782">
    <property type="component" value="Unassembled WGS sequence"/>
</dbReference>
<sequence>MPTRARCMTMMRTVQRSWLLLCRSGTSKLASSFHTGAELFSATVVEYFSLPSWMMAYASLVPALPFDLRALACRTVTWTCVGNQVCDCTARDILPPSPAAAVCAERGGAHTVILYSTGGRGSLETTCRRSHPSVS</sequence>
<dbReference type="EMBL" id="WNYA01026856">
    <property type="protein sequence ID" value="KAG8537784.1"/>
    <property type="molecule type" value="Genomic_DNA"/>
</dbReference>
<name>A0AAV6YK22_ENGPU</name>
<dbReference type="AlphaFoldDB" id="A0AAV6YK22"/>
<gene>
    <name evidence="1" type="ORF">GDO81_023850</name>
</gene>